<sequence length="154" mass="16959">MSHLSGVVTVKIGLCTRFLMVSMPVSLGLFILADIVFTFEASYFVALASNVLFAWLALNFASMMALGIYLALQSVFVLSTSKGLINLLCLVFNVLSPYIILRRVKAEVELVSVNNIKEFSLFVIFAALFSLLAGQGMTLEQFALRKPHWQSSLA</sequence>
<keyword evidence="1" id="KW-0812">Transmembrane</keyword>
<evidence type="ECO:0000256" key="1">
    <source>
        <dbReference type="SAM" id="Phobius"/>
    </source>
</evidence>
<dbReference type="EMBL" id="FQXG01000001">
    <property type="protein sequence ID" value="SHG79658.1"/>
    <property type="molecule type" value="Genomic_DNA"/>
</dbReference>
<feature type="transmembrane region" description="Helical" evidence="1">
    <location>
        <begin position="27"/>
        <end position="46"/>
    </location>
</feature>
<evidence type="ECO:0000313" key="2">
    <source>
        <dbReference type="EMBL" id="SHG79658.1"/>
    </source>
</evidence>
<protein>
    <submittedName>
        <fullName evidence="2">Uncharacterized protein</fullName>
    </submittedName>
</protein>
<evidence type="ECO:0000313" key="3">
    <source>
        <dbReference type="Proteomes" id="UP000184268"/>
    </source>
</evidence>
<keyword evidence="1" id="KW-0472">Membrane</keyword>
<reference evidence="2 3" key="1">
    <citation type="submission" date="2016-11" db="EMBL/GenBank/DDBJ databases">
        <authorList>
            <person name="Jaros S."/>
            <person name="Januszkiewicz K."/>
            <person name="Wedrychowicz H."/>
        </authorList>
    </citation>
    <scope>NUCLEOTIDE SEQUENCE [LARGE SCALE GENOMIC DNA]</scope>
    <source>
        <strain evidence="2 3">DSM 16917</strain>
    </source>
</reference>
<dbReference type="AlphaFoldDB" id="A0A1M5MQT4"/>
<gene>
    <name evidence="2" type="ORF">SAMN02745129_0741</name>
</gene>
<feature type="transmembrane region" description="Helical" evidence="1">
    <location>
        <begin position="121"/>
        <end position="139"/>
    </location>
</feature>
<feature type="transmembrane region" description="Helical" evidence="1">
    <location>
        <begin position="52"/>
        <end position="72"/>
    </location>
</feature>
<feature type="transmembrane region" description="Helical" evidence="1">
    <location>
        <begin position="84"/>
        <end position="101"/>
    </location>
</feature>
<dbReference type="Proteomes" id="UP000184268">
    <property type="component" value="Unassembled WGS sequence"/>
</dbReference>
<proteinExistence type="predicted"/>
<accession>A0A1M5MQT4</accession>
<name>A0A1M5MQT4_9GAMM</name>
<keyword evidence="1" id="KW-1133">Transmembrane helix</keyword>
<keyword evidence="3" id="KW-1185">Reference proteome</keyword>
<organism evidence="2 3">
    <name type="scientific">Ferrimonas marina</name>
    <dbReference type="NCBI Taxonomy" id="299255"/>
    <lineage>
        <taxon>Bacteria</taxon>
        <taxon>Pseudomonadati</taxon>
        <taxon>Pseudomonadota</taxon>
        <taxon>Gammaproteobacteria</taxon>
        <taxon>Alteromonadales</taxon>
        <taxon>Ferrimonadaceae</taxon>
        <taxon>Ferrimonas</taxon>
    </lineage>
</organism>